<dbReference type="SUPFAM" id="SSF50965">
    <property type="entry name" value="Galactose oxidase, central domain"/>
    <property type="match status" value="1"/>
</dbReference>
<reference evidence="2 3" key="1">
    <citation type="submission" date="2020-10" db="EMBL/GenBank/DDBJ databases">
        <title>The Coptis chinensis genome and diversification of protoberbering-type alkaloids.</title>
        <authorList>
            <person name="Wang B."/>
            <person name="Shu S."/>
            <person name="Song C."/>
            <person name="Liu Y."/>
        </authorList>
    </citation>
    <scope>NUCLEOTIDE SEQUENCE [LARGE SCALE GENOMIC DNA]</scope>
    <source>
        <strain evidence="2">HL-2020</strain>
        <tissue evidence="2">Leaf</tissue>
    </source>
</reference>
<dbReference type="OrthoDB" id="591557at2759"/>
<organism evidence="2 3">
    <name type="scientific">Coptis chinensis</name>
    <dbReference type="NCBI Taxonomy" id="261450"/>
    <lineage>
        <taxon>Eukaryota</taxon>
        <taxon>Viridiplantae</taxon>
        <taxon>Streptophyta</taxon>
        <taxon>Embryophyta</taxon>
        <taxon>Tracheophyta</taxon>
        <taxon>Spermatophyta</taxon>
        <taxon>Magnoliopsida</taxon>
        <taxon>Ranunculales</taxon>
        <taxon>Ranunculaceae</taxon>
        <taxon>Coptidoideae</taxon>
        <taxon>Coptis</taxon>
    </lineage>
</organism>
<name>A0A835M087_9MAGN</name>
<proteinExistence type="predicted"/>
<evidence type="ECO:0000313" key="2">
    <source>
        <dbReference type="EMBL" id="KAF9605951.1"/>
    </source>
</evidence>
<evidence type="ECO:0000313" key="3">
    <source>
        <dbReference type="Proteomes" id="UP000631114"/>
    </source>
</evidence>
<dbReference type="InterPro" id="IPR050796">
    <property type="entry name" value="SCF_F-box_component"/>
</dbReference>
<comment type="caution">
    <text evidence="2">The sequence shown here is derived from an EMBL/GenBank/DDBJ whole genome shotgun (WGS) entry which is preliminary data.</text>
</comment>
<dbReference type="Proteomes" id="UP000631114">
    <property type="component" value="Unassembled WGS sequence"/>
</dbReference>
<evidence type="ECO:0000259" key="1">
    <source>
        <dbReference type="Pfam" id="PF07734"/>
    </source>
</evidence>
<dbReference type="PANTHER" id="PTHR31672:SF13">
    <property type="entry name" value="F-BOX PROTEIN CPR30-LIKE"/>
    <property type="match status" value="1"/>
</dbReference>
<sequence>MLESYDLCMLRNSEACYEVAKIQYNPTMSQFSGLSILGSCDGLLFLGDTCSSMIPESRLDNNLCLWNPSTRRYRPLPVTPIHPRAYGSWLISCCSLYGFGYNAISKDYEVVSIVCFNSEYSHEYSCDWEVKVYSLRNNSWRKIGRPFWDICYPRSEHEKRGALVNGVLHWVVIPSTIEHEYSVICFDIEGESYFVMPLPGEIDDDDKLVNLKVTALDEYLCLICGYENHVEAWMMKDYLKKESWIKLFAIAGQREFRGFVPLCIRENGILLLDDNVLYLYDPEDESVKKLAIKDIPERIRFATSYTESLVALY</sequence>
<protein>
    <recommendedName>
        <fullName evidence="1">F-box associated beta-propeller type 1 domain-containing protein</fullName>
    </recommendedName>
</protein>
<dbReference type="InterPro" id="IPR017451">
    <property type="entry name" value="F-box-assoc_interact_dom"/>
</dbReference>
<accession>A0A835M087</accession>
<dbReference type="PANTHER" id="PTHR31672">
    <property type="entry name" value="BNACNNG10540D PROTEIN"/>
    <property type="match status" value="1"/>
</dbReference>
<keyword evidence="3" id="KW-1185">Reference proteome</keyword>
<dbReference type="AlphaFoldDB" id="A0A835M087"/>
<gene>
    <name evidence="2" type="ORF">IFM89_021277</name>
</gene>
<dbReference type="EMBL" id="JADFTS010000005">
    <property type="protein sequence ID" value="KAF9605951.1"/>
    <property type="molecule type" value="Genomic_DNA"/>
</dbReference>
<dbReference type="InterPro" id="IPR011043">
    <property type="entry name" value="Gal_Oxase/kelch_b-propeller"/>
</dbReference>
<dbReference type="Pfam" id="PF07734">
    <property type="entry name" value="FBA_1"/>
    <property type="match status" value="1"/>
</dbReference>
<dbReference type="NCBIfam" id="TIGR01640">
    <property type="entry name" value="F_box_assoc_1"/>
    <property type="match status" value="1"/>
</dbReference>
<feature type="domain" description="F-box associated beta-propeller type 1" evidence="1">
    <location>
        <begin position="31"/>
        <end position="310"/>
    </location>
</feature>
<dbReference type="InterPro" id="IPR006527">
    <property type="entry name" value="F-box-assoc_dom_typ1"/>
</dbReference>